<organism evidence="10 11">
    <name type="scientific">Zoogloea ramigera</name>
    <dbReference type="NCBI Taxonomy" id="350"/>
    <lineage>
        <taxon>Bacteria</taxon>
        <taxon>Pseudomonadati</taxon>
        <taxon>Pseudomonadota</taxon>
        <taxon>Betaproteobacteria</taxon>
        <taxon>Rhodocyclales</taxon>
        <taxon>Zoogloeaceae</taxon>
        <taxon>Zoogloea</taxon>
    </lineage>
</organism>
<dbReference type="GO" id="GO:0000917">
    <property type="term" value="P:division septum assembly"/>
    <property type="evidence" value="ECO:0007669"/>
    <property type="project" value="UniProtKB-KW"/>
</dbReference>
<dbReference type="Pfam" id="PF05209">
    <property type="entry name" value="MinC_N"/>
    <property type="match status" value="1"/>
</dbReference>
<dbReference type="PANTHER" id="PTHR34108:SF1">
    <property type="entry name" value="SEPTUM SITE-DETERMINING PROTEIN MINC"/>
    <property type="match status" value="1"/>
</dbReference>
<dbReference type="OrthoDB" id="9794530at2"/>
<evidence type="ECO:0000256" key="4">
    <source>
        <dbReference type="ARBA" id="ARBA00023306"/>
    </source>
</evidence>
<evidence type="ECO:0000256" key="6">
    <source>
        <dbReference type="HAMAP-Rule" id="MF_00267"/>
    </source>
</evidence>
<reference evidence="10 11" key="1">
    <citation type="submission" date="2019-06" db="EMBL/GenBank/DDBJ databases">
        <title>Whole genome shotgun sequence of Zoogloea ramigera NBRC 15342.</title>
        <authorList>
            <person name="Hosoyama A."/>
            <person name="Uohara A."/>
            <person name="Ohji S."/>
            <person name="Ichikawa N."/>
        </authorList>
    </citation>
    <scope>NUCLEOTIDE SEQUENCE [LARGE SCALE GENOMIC DNA]</scope>
    <source>
        <strain evidence="10 11">NBRC 15342</strain>
    </source>
</reference>
<dbReference type="EMBL" id="BJNV01000099">
    <property type="protein sequence ID" value="GEC97569.1"/>
    <property type="molecule type" value="Genomic_DNA"/>
</dbReference>
<evidence type="ECO:0000256" key="1">
    <source>
        <dbReference type="ARBA" id="ARBA00006291"/>
    </source>
</evidence>
<evidence type="ECO:0000259" key="9">
    <source>
        <dbReference type="Pfam" id="PF05209"/>
    </source>
</evidence>
<feature type="domain" description="Septum formation inhibitor MinC C-terminal" evidence="8">
    <location>
        <begin position="164"/>
        <end position="259"/>
    </location>
</feature>
<gene>
    <name evidence="6 10" type="primary">minC</name>
    <name evidence="10" type="ORF">ZRA01_36420</name>
</gene>
<dbReference type="InterPro" id="IPR013033">
    <property type="entry name" value="MinC"/>
</dbReference>
<keyword evidence="11" id="KW-1185">Reference proteome</keyword>
<evidence type="ECO:0000256" key="3">
    <source>
        <dbReference type="ARBA" id="ARBA00023210"/>
    </source>
</evidence>
<name>A0A4Y4D0U3_ZOORA</name>
<dbReference type="PANTHER" id="PTHR34108">
    <property type="entry name" value="SEPTUM SITE-DETERMINING PROTEIN MINC"/>
    <property type="match status" value="1"/>
</dbReference>
<feature type="region of interest" description="Disordered" evidence="7">
    <location>
        <begin position="108"/>
        <end position="154"/>
    </location>
</feature>
<keyword evidence="4 6" id="KW-0131">Cell cycle</keyword>
<sequence>MADPSLQGKLIEFKGASLAVMTASLRDTDAVRLADALHMMLGGMPDFFAGEPAILDFAQLASAPERVDWTAILSLLRRYQVQPIGVRRLPEHLIEGARRAGLAVLGSDDLSGERPLGAPQAMPQTPPPAPVAAPAPAPVEPPPPAPAAAPGPEFEQAPVAPTLIVDRPLRSGQQVYAKGGDLVLLAGMSPGSEIIADGSIHCYGPLRGRALAGARGDTSARIFSTNFGPELVSIAGVYRTFERGIPQSVGGRSAQVRLTGTDNLHTLEIIALQSS</sequence>
<dbReference type="InterPro" id="IPR016098">
    <property type="entry name" value="CAP/MinC_C"/>
</dbReference>
<evidence type="ECO:0000313" key="11">
    <source>
        <dbReference type="Proteomes" id="UP000318422"/>
    </source>
</evidence>
<keyword evidence="3 6" id="KW-0717">Septation</keyword>
<dbReference type="InterPro" id="IPR007874">
    <property type="entry name" value="MinC_N"/>
</dbReference>
<proteinExistence type="inferred from homology"/>
<dbReference type="Proteomes" id="UP000318422">
    <property type="component" value="Unassembled WGS sequence"/>
</dbReference>
<dbReference type="Gene3D" id="3.30.70.260">
    <property type="match status" value="1"/>
</dbReference>
<feature type="domain" description="Septum formation inhibitor MinC N-terminal" evidence="9">
    <location>
        <begin position="11"/>
        <end position="83"/>
    </location>
</feature>
<evidence type="ECO:0000313" key="10">
    <source>
        <dbReference type="EMBL" id="GEC97569.1"/>
    </source>
</evidence>
<keyword evidence="2 6" id="KW-0132">Cell division</keyword>
<evidence type="ECO:0000256" key="2">
    <source>
        <dbReference type="ARBA" id="ARBA00022618"/>
    </source>
</evidence>
<dbReference type="RefSeq" id="WP_141354872.1">
    <property type="nucleotide sequence ID" value="NZ_BJNV01000099.1"/>
</dbReference>
<dbReference type="GO" id="GO:0051302">
    <property type="term" value="P:regulation of cell division"/>
    <property type="evidence" value="ECO:0007669"/>
    <property type="project" value="InterPro"/>
</dbReference>
<accession>A0A4Y4D0U3</accession>
<dbReference type="HAMAP" id="MF_00267">
    <property type="entry name" value="MinC"/>
    <property type="match status" value="1"/>
</dbReference>
<dbReference type="GO" id="GO:1901891">
    <property type="term" value="P:regulation of cell septum assembly"/>
    <property type="evidence" value="ECO:0007669"/>
    <property type="project" value="InterPro"/>
</dbReference>
<dbReference type="Gene3D" id="2.160.20.70">
    <property type="match status" value="1"/>
</dbReference>
<feature type="compositionally biased region" description="Pro residues" evidence="7">
    <location>
        <begin position="124"/>
        <end position="149"/>
    </location>
</feature>
<dbReference type="InterPro" id="IPR005526">
    <property type="entry name" value="Septum_form_inhib_MinC_C"/>
</dbReference>
<protein>
    <recommendedName>
        <fullName evidence="6">Probable septum site-determining protein MinC</fullName>
    </recommendedName>
</protein>
<evidence type="ECO:0000259" key="8">
    <source>
        <dbReference type="Pfam" id="PF03775"/>
    </source>
</evidence>
<dbReference type="GO" id="GO:0000902">
    <property type="term" value="P:cell morphogenesis"/>
    <property type="evidence" value="ECO:0007669"/>
    <property type="project" value="InterPro"/>
</dbReference>
<comment type="caution">
    <text evidence="10">The sequence shown here is derived from an EMBL/GenBank/DDBJ whole genome shotgun (WGS) entry which is preliminary data.</text>
</comment>
<dbReference type="AlphaFoldDB" id="A0A4Y4D0U3"/>
<dbReference type="SUPFAM" id="SSF63848">
    <property type="entry name" value="Cell-division inhibitor MinC, C-terminal domain"/>
    <property type="match status" value="1"/>
</dbReference>
<comment type="subunit">
    <text evidence="6">Interacts with MinD and FtsZ.</text>
</comment>
<evidence type="ECO:0000256" key="7">
    <source>
        <dbReference type="SAM" id="MobiDB-lite"/>
    </source>
</evidence>
<dbReference type="Pfam" id="PF03775">
    <property type="entry name" value="MinC_C"/>
    <property type="match status" value="1"/>
</dbReference>
<comment type="similarity">
    <text evidence="1 6">Belongs to the MinC family.</text>
</comment>
<dbReference type="InterPro" id="IPR036145">
    <property type="entry name" value="MinC_C_sf"/>
</dbReference>
<evidence type="ECO:0000256" key="5">
    <source>
        <dbReference type="ARBA" id="ARBA00025606"/>
    </source>
</evidence>
<dbReference type="NCBIfam" id="TIGR01222">
    <property type="entry name" value="minC"/>
    <property type="match status" value="1"/>
</dbReference>
<comment type="function">
    <text evidence="5 6">Cell division inhibitor that blocks the formation of polar Z ring septums. Rapidly oscillates between the poles of the cell to destabilize FtsZ filaments that have formed before they mature into polar Z rings. Prevents FtsZ polymerization.</text>
</comment>